<protein>
    <submittedName>
        <fullName evidence="5">HK97 family phage prohead protease</fullName>
    </submittedName>
</protein>
<keyword evidence="3" id="KW-0378">Hydrolase</keyword>
<gene>
    <name evidence="5" type="ORF">DI555_06515</name>
</gene>
<dbReference type="AlphaFoldDB" id="A0A2W5NRT0"/>
<evidence type="ECO:0000259" key="4">
    <source>
        <dbReference type="Pfam" id="PF04586"/>
    </source>
</evidence>
<evidence type="ECO:0000256" key="1">
    <source>
        <dbReference type="ARBA" id="ARBA00022612"/>
    </source>
</evidence>
<evidence type="ECO:0000313" key="6">
    <source>
        <dbReference type="Proteomes" id="UP000249082"/>
    </source>
</evidence>
<evidence type="ECO:0000313" key="5">
    <source>
        <dbReference type="EMBL" id="PZQ56262.1"/>
    </source>
</evidence>
<accession>A0A2W5NRT0</accession>
<dbReference type="InterPro" id="IPR054613">
    <property type="entry name" value="Peptidase_S78_dom"/>
</dbReference>
<name>A0A2W5NRT0_9SPHN</name>
<dbReference type="GO" id="GO:0008233">
    <property type="term" value="F:peptidase activity"/>
    <property type="evidence" value="ECO:0007669"/>
    <property type="project" value="UniProtKB-KW"/>
</dbReference>
<organism evidence="5 6">
    <name type="scientific">Novosphingobium pentaromativorans</name>
    <dbReference type="NCBI Taxonomy" id="205844"/>
    <lineage>
        <taxon>Bacteria</taxon>
        <taxon>Pseudomonadati</taxon>
        <taxon>Pseudomonadota</taxon>
        <taxon>Alphaproteobacteria</taxon>
        <taxon>Sphingomonadales</taxon>
        <taxon>Sphingomonadaceae</taxon>
        <taxon>Novosphingobium</taxon>
    </lineage>
</organism>
<dbReference type="GO" id="GO:0006508">
    <property type="term" value="P:proteolysis"/>
    <property type="evidence" value="ECO:0007669"/>
    <property type="project" value="UniProtKB-KW"/>
</dbReference>
<keyword evidence="2 5" id="KW-0645">Protease</keyword>
<dbReference type="Pfam" id="PF04586">
    <property type="entry name" value="Peptidase_S78"/>
    <property type="match status" value="1"/>
</dbReference>
<sequence length="208" mass="23064">MPTPTTKPKNDEREFRALTEGLELRSAGVAGEVRTATGYAVLYNQEASVAGYWMETIAPGAFDKSLQERDVLAVHSHDTGRVLGRKDAGTLTLRSDSKGLAFENPLPDTTDGRDLAVQIDRGDIPGMSFGFRSLKEEWDDTRDPPKRTILEGELFEITYSPMPVYKQTEVGLRSLDAARQERRAHNRAGATGRIAAKRMKLAQSERNI</sequence>
<evidence type="ECO:0000256" key="3">
    <source>
        <dbReference type="ARBA" id="ARBA00022801"/>
    </source>
</evidence>
<dbReference type="NCBIfam" id="TIGR01543">
    <property type="entry name" value="proheadase_HK97"/>
    <property type="match status" value="1"/>
</dbReference>
<dbReference type="EMBL" id="QFPX01000004">
    <property type="protein sequence ID" value="PZQ56262.1"/>
    <property type="molecule type" value="Genomic_DNA"/>
</dbReference>
<comment type="caution">
    <text evidence="5">The sequence shown here is derived from an EMBL/GenBank/DDBJ whole genome shotgun (WGS) entry which is preliminary data.</text>
</comment>
<proteinExistence type="predicted"/>
<dbReference type="InterPro" id="IPR006433">
    <property type="entry name" value="Prohead_protease"/>
</dbReference>
<feature type="domain" description="Prohead serine protease" evidence="4">
    <location>
        <begin position="23"/>
        <end position="177"/>
    </location>
</feature>
<evidence type="ECO:0000256" key="2">
    <source>
        <dbReference type="ARBA" id="ARBA00022670"/>
    </source>
</evidence>
<dbReference type="Proteomes" id="UP000249082">
    <property type="component" value="Unassembled WGS sequence"/>
</dbReference>
<reference evidence="5 6" key="1">
    <citation type="submission" date="2017-08" db="EMBL/GenBank/DDBJ databases">
        <title>Infants hospitalized years apart are colonized by the same room-sourced microbial strains.</title>
        <authorList>
            <person name="Brooks B."/>
            <person name="Olm M.R."/>
            <person name="Firek B.A."/>
            <person name="Baker R."/>
            <person name="Thomas B.C."/>
            <person name="Morowitz M.J."/>
            <person name="Banfield J.F."/>
        </authorList>
    </citation>
    <scope>NUCLEOTIDE SEQUENCE [LARGE SCALE GENOMIC DNA]</scope>
    <source>
        <strain evidence="5">S2_005_002_R2_33</strain>
    </source>
</reference>
<keyword evidence="1" id="KW-1188">Viral release from host cell</keyword>